<dbReference type="STRING" id="553175.POREN0001_0188"/>
<accession>C3JAF2</accession>
<evidence type="ECO:0000313" key="1">
    <source>
        <dbReference type="EMBL" id="EEN82862.1"/>
    </source>
</evidence>
<dbReference type="Proteomes" id="UP000004295">
    <property type="component" value="Unassembled WGS sequence"/>
</dbReference>
<evidence type="ECO:0000313" key="2">
    <source>
        <dbReference type="Proteomes" id="UP000004295"/>
    </source>
</evidence>
<sequence>MLKVYPSVGKAMLSVAVHKVKSTSRVSLALLLLLISLAQIKAQERVVFADSTTLSCPPWQGTLPKFSLTPQGVALHDLSPKRTNNKATLLHTPILSGIHTWRGEVSFHFAITSANTFVVLIAPLSAPRQENEYTTCRYAYLSGEKTGSIGLFEGDFSLGKNGELVHKNKNRDKPIITSNANDAIRFTSSNLHHLAWHITYSGTGGWQLYLKKSLQPQQKFVYIGCDSTSLPPQDYAQGTFSGIALRYSLKNAQHFTLHRLLYFQKPLAANETPSTPTESIFASFDFTPQSIRLITHSLVSIESADFNLQPSCGTLTPGIKGKTITLDLENPFKSGNYSLFVRGIKTLDGALAPSERIDFEISLPSDSIGLGKPDEEHLPQGHLLLSEVLPHPTAHAAEFVEVYNPTTHPIDIRDYALAVRSEGRRSKLYPLMVEENHLIQPNEYRAITPWKRGLANYYHCSIDSLSEVEKLPALPNREGQIVLYSLRDSVVVEEMFYGPKIASRGEMSEGVSLERILFSRPALAPDNWHVARPEQGNATPGRPNSVQTECDLPIEEREGETLTPEQVAALTLYTLQDPANNATLTLYTLIGYRSVVVGRTTTQAWCRALLKGQLTQLYTLPPHTPYVVSIELTTTQHTKRYSFVVVP</sequence>
<dbReference type="AlphaFoldDB" id="C3JAF2"/>
<gene>
    <name evidence="1" type="ORF">POREN0001_0188</name>
</gene>
<name>C3JAF2_POREA</name>
<evidence type="ECO:0008006" key="3">
    <source>
        <dbReference type="Google" id="ProtNLM"/>
    </source>
</evidence>
<organism evidence="1 2">
    <name type="scientific">Porphyromonas endodontalis (strain ATCC 35406 / DSM 24491 / JCM 8526 / CCUG 16442 / BCRC 14492 / NCTC 13058 / HG 370)</name>
    <name type="common">Bacteroides endodontalis</name>
    <dbReference type="NCBI Taxonomy" id="553175"/>
    <lineage>
        <taxon>Bacteria</taxon>
        <taxon>Pseudomonadati</taxon>
        <taxon>Bacteroidota</taxon>
        <taxon>Bacteroidia</taxon>
        <taxon>Bacteroidales</taxon>
        <taxon>Porphyromonadaceae</taxon>
        <taxon>Porphyromonas</taxon>
    </lineage>
</organism>
<keyword evidence="2" id="KW-1185">Reference proteome</keyword>
<reference evidence="1 2" key="1">
    <citation type="submission" date="2009-04" db="EMBL/GenBank/DDBJ databases">
        <authorList>
            <person name="Sebastian Y."/>
            <person name="Madupu R."/>
            <person name="Durkin A.S."/>
            <person name="Torralba M."/>
            <person name="Methe B."/>
            <person name="Sutton G.G."/>
            <person name="Strausberg R.L."/>
            <person name="Nelson K.E."/>
        </authorList>
    </citation>
    <scope>NUCLEOTIDE SEQUENCE [LARGE SCALE GENOMIC DNA]</scope>
    <source>
        <strain evidence="2">ATCC 35406 / BCRC 14492 / JCM 8526 / NCTC 13058 / HG 370</strain>
    </source>
</reference>
<comment type="caution">
    <text evidence="1">The sequence shown here is derived from an EMBL/GenBank/DDBJ whole genome shotgun (WGS) entry which is preliminary data.</text>
</comment>
<dbReference type="eggNOG" id="COG4288">
    <property type="taxonomic scope" value="Bacteria"/>
</dbReference>
<protein>
    <recommendedName>
        <fullName evidence="3">LTD domain-containing protein</fullName>
    </recommendedName>
</protein>
<dbReference type="EMBL" id="ACNN01000020">
    <property type="protein sequence ID" value="EEN82862.1"/>
    <property type="molecule type" value="Genomic_DNA"/>
</dbReference>
<proteinExistence type="predicted"/>